<organism evidence="1 2">
    <name type="scientific">Ambispora gerdemannii</name>
    <dbReference type="NCBI Taxonomy" id="144530"/>
    <lineage>
        <taxon>Eukaryota</taxon>
        <taxon>Fungi</taxon>
        <taxon>Fungi incertae sedis</taxon>
        <taxon>Mucoromycota</taxon>
        <taxon>Glomeromycotina</taxon>
        <taxon>Glomeromycetes</taxon>
        <taxon>Archaeosporales</taxon>
        <taxon>Ambisporaceae</taxon>
        <taxon>Ambispora</taxon>
    </lineage>
</organism>
<proteinExistence type="predicted"/>
<protein>
    <submittedName>
        <fullName evidence="1">8356_t:CDS:1</fullName>
    </submittedName>
</protein>
<accession>A0A9N9E3D5</accession>
<comment type="caution">
    <text evidence="1">The sequence shown here is derived from an EMBL/GenBank/DDBJ whole genome shotgun (WGS) entry which is preliminary data.</text>
</comment>
<dbReference type="AlphaFoldDB" id="A0A9N9E3D5"/>
<evidence type="ECO:0000313" key="1">
    <source>
        <dbReference type="EMBL" id="CAG8662402.1"/>
    </source>
</evidence>
<name>A0A9N9E3D5_9GLOM</name>
<dbReference type="Proteomes" id="UP000789831">
    <property type="component" value="Unassembled WGS sequence"/>
</dbReference>
<keyword evidence="2" id="KW-1185">Reference proteome</keyword>
<gene>
    <name evidence="1" type="ORF">AGERDE_LOCUS11879</name>
</gene>
<sequence>GGATTSEITKNHPEHYILYYSGVDRLIGIIANEKVVLPIKLIIGLYYGDPGCEKTTYCRDNYLNAFYRLVDG</sequence>
<feature type="non-terminal residue" evidence="1">
    <location>
        <position position="72"/>
    </location>
</feature>
<dbReference type="EMBL" id="CAJVPL010006090">
    <property type="protein sequence ID" value="CAG8662402.1"/>
    <property type="molecule type" value="Genomic_DNA"/>
</dbReference>
<reference evidence="1" key="1">
    <citation type="submission" date="2021-06" db="EMBL/GenBank/DDBJ databases">
        <authorList>
            <person name="Kallberg Y."/>
            <person name="Tangrot J."/>
            <person name="Rosling A."/>
        </authorList>
    </citation>
    <scope>NUCLEOTIDE SEQUENCE</scope>
    <source>
        <strain evidence="1">MT106</strain>
    </source>
</reference>
<feature type="non-terminal residue" evidence="1">
    <location>
        <position position="1"/>
    </location>
</feature>
<evidence type="ECO:0000313" key="2">
    <source>
        <dbReference type="Proteomes" id="UP000789831"/>
    </source>
</evidence>